<feature type="transmembrane region" description="Helical" evidence="1">
    <location>
        <begin position="117"/>
        <end position="137"/>
    </location>
</feature>
<feature type="transmembrane region" description="Helical" evidence="1">
    <location>
        <begin position="383"/>
        <end position="402"/>
    </location>
</feature>
<sequence length="674" mass="79033">MDNRAMIRLIIVLLFFFSVGISVLYFCLKKRIIFRESFSIYRTEGMNPGINYIFRIYDFFSWFLLTRRFIKSLAKRYEILYPGGEAEAEKRVVWLALKILIADVIILSVLFSFDRSWYYVLLAVFYLYTGSSSLILFEEQREKRRLLLQFDVFLSEIRQIYQMHGMIDEAIYDAMELSKNPIKLHAKCFYNILTDMEAVKKREDYNRHIPDRFLKSFLNLSIIIQNFGDTKVDGQSLFLTNIRYLRQEIHIEIIKRDKIRHLFSGLTLIAVLPIIFLKLIEAWAVNSLPQLDNFYNRTPGILIIFFLFLFTFFSYQLLVTLREGRSVYPVNNIFLQALCGKRAINHILENFLSKNYGKAKKREEFLRLNGESLTIKQFTLKSLLYGAAGFLSCVMLILFIHMENRESDLKPNALPYGTSALSDEEALDLSEAVVFYTKKYLKVKMSYQEIKGIVTDEGIIKNKNLQDIAAEDIYRKIKSINGEYFKWYEFLATILAAVGFYHIPHITLLLLKKVRQREMEDEVFSFQSVILILMHIKRADTSLILEWMEEFSYVFRDSLRTCSINLPLGEWEALEALKSKEPFKPFYKLIEELQNSDKIGLEQAFDDVEQERTNYLEKRALDNEISIQEKAILGQMIAFVPFALTVGLYIIVPFVLEGLSMFKVYIEQINMKGG</sequence>
<feature type="transmembrane region" description="Helical" evidence="1">
    <location>
        <begin position="262"/>
        <end position="280"/>
    </location>
</feature>
<evidence type="ECO:0000256" key="1">
    <source>
        <dbReference type="SAM" id="Phobius"/>
    </source>
</evidence>
<reference evidence="2 3" key="1">
    <citation type="submission" date="2020-08" db="EMBL/GenBank/DDBJ databases">
        <title>Draft genome sequencing of an Anaerocolumna strain isolated from anoxic soil subjected to BSD treatment.</title>
        <authorList>
            <person name="Uek A."/>
            <person name="Tonouchi A."/>
        </authorList>
    </citation>
    <scope>NUCLEOTIDE SEQUENCE [LARGE SCALE GENOMIC DNA]</scope>
    <source>
        <strain evidence="2 3">CTTW</strain>
    </source>
</reference>
<keyword evidence="1" id="KW-0812">Transmembrane</keyword>
<dbReference type="KEGG" id="acht:bsdcttw_36630"/>
<feature type="transmembrane region" description="Helical" evidence="1">
    <location>
        <begin position="92"/>
        <end position="111"/>
    </location>
</feature>
<feature type="transmembrane region" description="Helical" evidence="1">
    <location>
        <begin position="6"/>
        <end position="28"/>
    </location>
</feature>
<dbReference type="AlphaFoldDB" id="A0A7I8DQQ9"/>
<feature type="transmembrane region" description="Helical" evidence="1">
    <location>
        <begin position="300"/>
        <end position="318"/>
    </location>
</feature>
<protein>
    <submittedName>
        <fullName evidence="2">Uncharacterized protein</fullName>
    </submittedName>
</protein>
<accession>A0A7I8DQQ9</accession>
<organism evidence="2 3">
    <name type="scientific">Anaerocolumna chitinilytica</name>
    <dbReference type="NCBI Taxonomy" id="1727145"/>
    <lineage>
        <taxon>Bacteria</taxon>
        <taxon>Bacillati</taxon>
        <taxon>Bacillota</taxon>
        <taxon>Clostridia</taxon>
        <taxon>Lachnospirales</taxon>
        <taxon>Lachnospiraceae</taxon>
        <taxon>Anaerocolumna</taxon>
    </lineage>
</organism>
<dbReference type="RefSeq" id="WP_185256279.1">
    <property type="nucleotide sequence ID" value="NZ_AP023368.1"/>
</dbReference>
<proteinExistence type="predicted"/>
<feature type="transmembrane region" description="Helical" evidence="1">
    <location>
        <begin position="490"/>
        <end position="511"/>
    </location>
</feature>
<dbReference type="EMBL" id="AP023368">
    <property type="protein sequence ID" value="BCK00623.1"/>
    <property type="molecule type" value="Genomic_DNA"/>
</dbReference>
<evidence type="ECO:0000313" key="3">
    <source>
        <dbReference type="Proteomes" id="UP000515703"/>
    </source>
</evidence>
<reference evidence="2 3" key="2">
    <citation type="submission" date="2020-08" db="EMBL/GenBank/DDBJ databases">
        <authorList>
            <person name="Ueki A."/>
            <person name="Tonouchi A."/>
        </authorList>
    </citation>
    <scope>NUCLEOTIDE SEQUENCE [LARGE SCALE GENOMIC DNA]</scope>
    <source>
        <strain evidence="2 3">CTTW</strain>
    </source>
</reference>
<dbReference type="Proteomes" id="UP000515703">
    <property type="component" value="Chromosome"/>
</dbReference>
<feature type="transmembrane region" description="Helical" evidence="1">
    <location>
        <begin position="636"/>
        <end position="656"/>
    </location>
</feature>
<evidence type="ECO:0000313" key="2">
    <source>
        <dbReference type="EMBL" id="BCK00623.1"/>
    </source>
</evidence>
<keyword evidence="3" id="KW-1185">Reference proteome</keyword>
<name>A0A7I8DQQ9_9FIRM</name>
<keyword evidence="1" id="KW-0472">Membrane</keyword>
<gene>
    <name evidence="2" type="ORF">bsdcttw_36630</name>
</gene>
<keyword evidence="1" id="KW-1133">Transmembrane helix</keyword>